<comment type="caution">
    <text evidence="2">The sequence shown here is derived from an EMBL/GenBank/DDBJ whole genome shotgun (WGS) entry which is preliminary data.</text>
</comment>
<keyword evidence="1" id="KW-1133">Transmembrane helix</keyword>
<feature type="transmembrane region" description="Helical" evidence="1">
    <location>
        <begin position="529"/>
        <end position="553"/>
    </location>
</feature>
<feature type="transmembrane region" description="Helical" evidence="1">
    <location>
        <begin position="494"/>
        <end position="517"/>
    </location>
</feature>
<dbReference type="Proteomes" id="UP001449582">
    <property type="component" value="Unassembled WGS sequence"/>
</dbReference>
<organism evidence="2 3">
    <name type="scientific">Ureaplasma ceti</name>
    <dbReference type="NCBI Taxonomy" id="3119530"/>
    <lineage>
        <taxon>Bacteria</taxon>
        <taxon>Bacillati</taxon>
        <taxon>Mycoplasmatota</taxon>
        <taxon>Mycoplasmoidales</taxon>
        <taxon>Mycoplasmoidaceae</taxon>
        <taxon>Ureaplasma</taxon>
    </lineage>
</organism>
<dbReference type="RefSeq" id="WP_353289708.1">
    <property type="nucleotide sequence ID" value="NZ_BAABQM010000001.1"/>
</dbReference>
<dbReference type="EMBL" id="BAABQM010000001">
    <property type="protein sequence ID" value="GAA5414546.1"/>
    <property type="molecule type" value="Genomic_DNA"/>
</dbReference>
<sequence length="575" mass="66560">MDNKLVNGLKIRMMFPFYIDNIHKSFFDNEVGAREGINAPLLLEKINKVLDNIHYLKDLLVKKTSPNNLVPHYAVIKDEGSDFVVAGDKLANKKVIFALEVNPNHDAFKIVEQIQFNLYLDEQNKLLSAGFSFNWGNANAQRTFESLIKKVYEVNLLSFFISKEFRGLPVSEWDAQWLSEFNNLWEKWLTDKASKDLEMNLNFQGLIKLFMIANVVHYEIKNYFQKPNVKKEKNKVNKSTSQLIRVRHLLHLNTSLKSDFCLEKPFLSYEIIRDSQQPFLDEDDNIFLSNNNFKLLYLIMINPEVFGITNRYSRLVQFSDLLTNISAYNTTKNVDGVIDDLVEETICEWNYDYVTFVNSELTSLIVKNNNPIDISDVEKPSIKYELDANRKVFNLYFWSVIFIHTKMQKMINIDDVVSNAETKMKTVEIFESKERLNNLRFSFHGNYFGNPALKKIVKKMMASVQINNFLEKIDTKVSNGIIKIHLDKRVKNTVYAFVIALIFGLFDFLNTVFTILAESKANEEFLGTSQIVVIVISSLFAVVLVAVLGYAAYSSGGLEMIKRKIKEWRKEIKNG</sequence>
<proteinExistence type="predicted"/>
<evidence type="ECO:0000313" key="3">
    <source>
        <dbReference type="Proteomes" id="UP001449582"/>
    </source>
</evidence>
<gene>
    <name evidence="2" type="ORF">UREOM_2570</name>
</gene>
<keyword evidence="1" id="KW-0472">Membrane</keyword>
<evidence type="ECO:0000313" key="2">
    <source>
        <dbReference type="EMBL" id="GAA5414546.1"/>
    </source>
</evidence>
<protein>
    <submittedName>
        <fullName evidence="2">Uncharacterized protein</fullName>
    </submittedName>
</protein>
<evidence type="ECO:0000256" key="1">
    <source>
        <dbReference type="SAM" id="Phobius"/>
    </source>
</evidence>
<keyword evidence="3" id="KW-1185">Reference proteome</keyword>
<name>A0ABP9U5C0_9BACT</name>
<reference evidence="2" key="1">
    <citation type="submission" date="2024-02" db="EMBL/GenBank/DDBJ databases">
        <title>Draft genome sequence of new strains in genus Ureaplasma.</title>
        <authorList>
            <person name="Nakajima Y."/>
            <person name="Segawa T."/>
        </authorList>
    </citation>
    <scope>NUCLEOTIDE SEQUENCE [LARGE SCALE GENOMIC DNA]</scope>
    <source>
        <strain evidence="2">OM1</strain>
    </source>
</reference>
<accession>A0ABP9U5C0</accession>
<keyword evidence="1" id="KW-0812">Transmembrane</keyword>